<name>A0A0P1EBW5_9RHOB</name>
<evidence type="ECO:0000313" key="2">
    <source>
        <dbReference type="EMBL" id="CUH46541.1"/>
    </source>
</evidence>
<reference evidence="2 3" key="1">
    <citation type="submission" date="2015-09" db="EMBL/GenBank/DDBJ databases">
        <authorList>
            <consortium name="Swine Surveillance"/>
        </authorList>
    </citation>
    <scope>NUCLEOTIDE SEQUENCE [LARGE SCALE GENOMIC DNA]</scope>
    <source>
        <strain evidence="2 3">CECT 4292</strain>
    </source>
</reference>
<proteinExistence type="predicted"/>
<dbReference type="AlphaFoldDB" id="A0A0P1EBW5"/>
<dbReference type="OrthoDB" id="9803532at2"/>
<protein>
    <recommendedName>
        <fullName evidence="1">DUF403 domain-containing protein</fullName>
    </recommendedName>
</protein>
<sequence>MLGKTAGGLFWMSRYLERAENAARLLETGQRMALTRTNNSAEEWGSVLKTAGVLDGYLAKYDEVAKDNAIDWMLRDADNPSSIRSVIKLARDNARLVRTALTHDVWSAVNSTWMQIDEGMKRRVNERDLPGTLELIRQQAALVRGATLGTMLRNDIFDFTRIGTFVERADNTGRILDVKYYVLLPTAFSVGSSLDNIQWESILRSVGAGGGYRMTHGQKTRPSDIAQFLILDQRMPRSLHFCCRKIQENLSYLKKDYGFAGPSCEASNTLFEKYLDLRISDVFESGLHEYIQDFLTDLGNLSRQIEIDYRFYE</sequence>
<dbReference type="InterPro" id="IPR007296">
    <property type="entry name" value="DUF403"/>
</dbReference>
<dbReference type="GeneID" id="55491994"/>
<dbReference type="Pfam" id="PF04168">
    <property type="entry name" value="Alpha-E"/>
    <property type="match status" value="1"/>
</dbReference>
<organism evidence="2 3">
    <name type="scientific">Ruegeria atlantica</name>
    <dbReference type="NCBI Taxonomy" id="81569"/>
    <lineage>
        <taxon>Bacteria</taxon>
        <taxon>Pseudomonadati</taxon>
        <taxon>Pseudomonadota</taxon>
        <taxon>Alphaproteobacteria</taxon>
        <taxon>Rhodobacterales</taxon>
        <taxon>Roseobacteraceae</taxon>
        <taxon>Ruegeria</taxon>
    </lineage>
</organism>
<dbReference type="RefSeq" id="WP_058276333.1">
    <property type="nucleotide sequence ID" value="NZ_CYPU01000012.1"/>
</dbReference>
<dbReference type="PANTHER" id="PTHR34595">
    <property type="entry name" value="BLR5612 PROTEIN"/>
    <property type="match status" value="1"/>
</dbReference>
<evidence type="ECO:0000313" key="3">
    <source>
        <dbReference type="Proteomes" id="UP000050783"/>
    </source>
</evidence>
<accession>A0A0P1EBW5</accession>
<dbReference type="Proteomes" id="UP000050783">
    <property type="component" value="Unassembled WGS sequence"/>
</dbReference>
<dbReference type="EMBL" id="CYPU01000012">
    <property type="protein sequence ID" value="CUH46541.1"/>
    <property type="molecule type" value="Genomic_DNA"/>
</dbReference>
<dbReference type="STRING" id="81569.RUM4293_00938"/>
<evidence type="ECO:0000259" key="1">
    <source>
        <dbReference type="Pfam" id="PF04168"/>
    </source>
</evidence>
<dbReference type="InterPro" id="IPR051680">
    <property type="entry name" value="ATP-dep_Glu-Cys_Ligase-2"/>
</dbReference>
<dbReference type="PANTHER" id="PTHR34595:SF7">
    <property type="entry name" value="SLL1039 PROTEIN"/>
    <property type="match status" value="1"/>
</dbReference>
<gene>
    <name evidence="2" type="ORF">RUA4292_00707</name>
</gene>
<feature type="domain" description="DUF403" evidence="1">
    <location>
        <begin position="1"/>
        <end position="309"/>
    </location>
</feature>